<dbReference type="SMART" id="SM00327">
    <property type="entry name" value="VWA"/>
    <property type="match status" value="1"/>
</dbReference>
<accession>A0A914AXI7</accession>
<comment type="caution">
    <text evidence="1">Lacks conserved residue(s) required for the propagation of feature annotation.</text>
</comment>
<dbReference type="OrthoDB" id="687730at2759"/>
<name>A0A914AXI7_PATMI</name>
<keyword evidence="1" id="KW-0245">EGF-like domain</keyword>
<dbReference type="Gene3D" id="1.10.10.1870">
    <property type="entry name" value="ShTK domain-like"/>
    <property type="match status" value="1"/>
</dbReference>
<dbReference type="InterPro" id="IPR036465">
    <property type="entry name" value="vWFA_dom_sf"/>
</dbReference>
<dbReference type="SMART" id="SM00254">
    <property type="entry name" value="ShKT"/>
    <property type="match status" value="3"/>
</dbReference>
<feature type="domain" description="VWFA" evidence="4">
    <location>
        <begin position="374"/>
        <end position="540"/>
    </location>
</feature>
<feature type="chain" id="PRO_5037333417" evidence="2">
    <location>
        <begin position="22"/>
        <end position="540"/>
    </location>
</feature>
<dbReference type="Gene3D" id="3.40.50.410">
    <property type="entry name" value="von Willebrand factor, type A domain"/>
    <property type="match status" value="1"/>
</dbReference>
<dbReference type="GeneID" id="119738170"/>
<dbReference type="PROSITE" id="PS50026">
    <property type="entry name" value="EGF_3"/>
    <property type="match status" value="2"/>
</dbReference>
<dbReference type="PANTHER" id="PTHR24020:SF20">
    <property type="entry name" value="PH DOMAIN-CONTAINING PROTEIN"/>
    <property type="match status" value="1"/>
</dbReference>
<dbReference type="CDD" id="cd00198">
    <property type="entry name" value="vWFA"/>
    <property type="match status" value="1"/>
</dbReference>
<dbReference type="Pfam" id="PF01549">
    <property type="entry name" value="ShK"/>
    <property type="match status" value="3"/>
</dbReference>
<evidence type="ECO:0000256" key="1">
    <source>
        <dbReference type="PROSITE-ProRule" id="PRU00076"/>
    </source>
</evidence>
<evidence type="ECO:0000313" key="6">
    <source>
        <dbReference type="EnsemblMetazoa" id="XP_038068850.1"/>
    </source>
</evidence>
<evidence type="ECO:0000259" key="4">
    <source>
        <dbReference type="PROSITE" id="PS50234"/>
    </source>
</evidence>
<dbReference type="InterPro" id="IPR002035">
    <property type="entry name" value="VWF_A"/>
</dbReference>
<evidence type="ECO:0000313" key="7">
    <source>
        <dbReference type="Proteomes" id="UP000887568"/>
    </source>
</evidence>
<organism evidence="6 7">
    <name type="scientific">Patiria miniata</name>
    <name type="common">Bat star</name>
    <name type="synonym">Asterina miniata</name>
    <dbReference type="NCBI Taxonomy" id="46514"/>
    <lineage>
        <taxon>Eukaryota</taxon>
        <taxon>Metazoa</taxon>
        <taxon>Echinodermata</taxon>
        <taxon>Eleutherozoa</taxon>
        <taxon>Asterozoa</taxon>
        <taxon>Asteroidea</taxon>
        <taxon>Valvatacea</taxon>
        <taxon>Valvatida</taxon>
        <taxon>Asterinidae</taxon>
        <taxon>Patiria</taxon>
    </lineage>
</organism>
<dbReference type="RefSeq" id="XP_038068850.1">
    <property type="nucleotide sequence ID" value="XM_038212922.1"/>
</dbReference>
<dbReference type="InterPro" id="IPR003582">
    <property type="entry name" value="ShKT_dom"/>
</dbReference>
<dbReference type="AlphaFoldDB" id="A0A914AXI7"/>
<keyword evidence="2" id="KW-0732">Signal</keyword>
<dbReference type="OMA" id="HYELCEP"/>
<protein>
    <submittedName>
        <fullName evidence="6">Uncharacterized protein</fullName>
    </submittedName>
</protein>
<sequence>MFAFAELVFLPLILLIPAHEANTDISCDGVCEHGQSHTTHDACQCLCSDGWQGDRCDEKCLDARGQQACRGYAGLCADKRYEEFLATNCAATCGFCEKYGPSSEGFVCDLDCGEPGGTLNTEDCVCECANGWRGRLCNEKCEDQSEKCSLWGKYQCSSPPVANLCPAMCGECAAFGPGSPGFVCRLDCVNGGTLIANDEECRCACAKGWEGSQCEIVCQNHYELCEPDDNQPNRGSYTKQQCSTDFVYDKCHLLCGRCEKFGPSSPGFECTLTCGNSGVLTNDDTGCFCTCAEGWEGVRCEDSCEDKRPGGCTKIAYACKRASYAAYMKKSCAKTCGFCDAGEKGFGEFFIVHGETPAKTEELTAVSHEGPGIEVAFLIDCSGSMRADADQHRAILRDYLTSLDYMAGGGLRVSLVTFGSGASVRLNLFDADSVPRVLRSLDEVRYEGGETNMKKAFQIARRLVLVHSRKKARKVIFVFTDGLFTGQSPVQLAAALRKEGVEMYALSFTEHYMPDNMEELVDDPAHVKVVTSASDLPALY</sequence>
<dbReference type="InterPro" id="IPR050525">
    <property type="entry name" value="ECM_Assembly_Org"/>
</dbReference>
<dbReference type="Pfam" id="PF00092">
    <property type="entry name" value="VWA"/>
    <property type="match status" value="1"/>
</dbReference>
<dbReference type="Gene3D" id="1.10.10.1940">
    <property type="match status" value="1"/>
</dbReference>
<feature type="disulfide bond" evidence="1">
    <location>
        <begin position="205"/>
        <end position="214"/>
    </location>
</feature>
<feature type="domain" description="EGF-like" evidence="3">
    <location>
        <begin position="266"/>
        <end position="301"/>
    </location>
</feature>
<dbReference type="EnsemblMetazoa" id="XM_038212922.1">
    <property type="protein sequence ID" value="XP_038068850.1"/>
    <property type="gene ID" value="LOC119738170"/>
</dbReference>
<feature type="disulfide bond" evidence="1">
    <location>
        <begin position="291"/>
        <end position="300"/>
    </location>
</feature>
<dbReference type="PANTHER" id="PTHR24020">
    <property type="entry name" value="COLLAGEN ALPHA"/>
    <property type="match status" value="1"/>
</dbReference>
<dbReference type="SMART" id="SM00181">
    <property type="entry name" value="EGF"/>
    <property type="match status" value="3"/>
</dbReference>
<reference evidence="6" key="1">
    <citation type="submission" date="2022-11" db="UniProtKB">
        <authorList>
            <consortium name="EnsemblMetazoa"/>
        </authorList>
    </citation>
    <scope>IDENTIFICATION</scope>
</reference>
<evidence type="ECO:0000259" key="5">
    <source>
        <dbReference type="PROSITE" id="PS51670"/>
    </source>
</evidence>
<proteinExistence type="predicted"/>
<dbReference type="PROSITE" id="PS00022">
    <property type="entry name" value="EGF_1"/>
    <property type="match status" value="2"/>
</dbReference>
<feature type="domain" description="ShKT" evidence="5">
    <location>
        <begin position="300"/>
        <end position="339"/>
    </location>
</feature>
<keyword evidence="1" id="KW-1015">Disulfide bond</keyword>
<dbReference type="SUPFAM" id="SSF53300">
    <property type="entry name" value="vWA-like"/>
    <property type="match status" value="1"/>
</dbReference>
<keyword evidence="7" id="KW-1185">Reference proteome</keyword>
<dbReference type="InterPro" id="IPR000742">
    <property type="entry name" value="EGF"/>
</dbReference>
<feature type="signal peptide" evidence="2">
    <location>
        <begin position="1"/>
        <end position="21"/>
    </location>
</feature>
<evidence type="ECO:0000256" key="2">
    <source>
        <dbReference type="SAM" id="SignalP"/>
    </source>
</evidence>
<evidence type="ECO:0000259" key="3">
    <source>
        <dbReference type="PROSITE" id="PS50026"/>
    </source>
</evidence>
<feature type="domain" description="EGF-like" evidence="3">
    <location>
        <begin position="180"/>
        <end position="215"/>
    </location>
</feature>
<dbReference type="PROSITE" id="PS51670">
    <property type="entry name" value="SHKT"/>
    <property type="match status" value="1"/>
</dbReference>
<dbReference type="Proteomes" id="UP000887568">
    <property type="component" value="Unplaced"/>
</dbReference>
<dbReference type="PROSITE" id="PS50234">
    <property type="entry name" value="VWFA"/>
    <property type="match status" value="1"/>
</dbReference>